<dbReference type="InterPro" id="IPR003594">
    <property type="entry name" value="HATPase_dom"/>
</dbReference>
<dbReference type="EMBL" id="FUWV01000004">
    <property type="protein sequence ID" value="SJZ53559.1"/>
    <property type="molecule type" value="Genomic_DNA"/>
</dbReference>
<dbReference type="InterPro" id="IPR036097">
    <property type="entry name" value="HisK_dim/P_sf"/>
</dbReference>
<dbReference type="Pfam" id="PF01627">
    <property type="entry name" value="Hpt"/>
    <property type="match status" value="1"/>
</dbReference>
<sequence>MSQYTIIFLEESRENLQNLNEQLLILEKNPSSKETVDEIFRVAHTLKGMAATMGFKEMSNLTHKMENILDLLRSGKLKVNSDIINVLFECLDMLSLMLEDIAEGKSGEYDTKDLIEKLHKFSTSTTEKKTSATSITDEVNEKKITLSEYDQTVIQNARDQDYFVYQISVHLIENCLIKSARAFLVIKNLEEKGEIIKCVPSVEELEEEDFESFFQLIYITKEPQDVVQKIILGISEIQRVEIKPLVLKKIQTKKQGEKSKVQEKLKKSSKEEIKNKNNLGQSFTNRGKLNQSVRVDIQKLDDFMNLVSELVIHRTRLEQISNHHKLNDLRETLEQVARITTDLQDLVLKIRMIPIERVFNRFPRMVRDLSKELDKEIDLVIEGEETELDRTVIDELGDPLVHLIRNAVDHGIESKEERIQKGKDPKGIVKLIAYQEGNQAIIQISDDGNGMDPEVIKKKAVEKGISVEGLGEEEIIHLIFKQGFSTNDKVTDISGRGVGMDVVREKISALGGSISVRSKVGKGSTFTIYLPLTLSIIQALLVRVASETFAISLGFIEKVVNVTPQDIKQSYNGEIYIYRGKIIPVVRLNEKLHLPFEESKEKYLVIVRVGERTMGLVVDKLLGQQEIVIKSLGKSLQNIREYVGATILGDGLVTLILDPGTMI</sequence>
<keyword evidence="6" id="KW-0808">Transferase</keyword>
<dbReference type="PROSITE" id="PS50894">
    <property type="entry name" value="HPT"/>
    <property type="match status" value="1"/>
</dbReference>
<dbReference type="SUPFAM" id="SSF47384">
    <property type="entry name" value="Homodimeric domain of signal transducing histidine kinase"/>
    <property type="match status" value="1"/>
</dbReference>
<dbReference type="InterPro" id="IPR035891">
    <property type="entry name" value="CheY-binding_CheA"/>
</dbReference>
<dbReference type="SMART" id="SM00387">
    <property type="entry name" value="HATPase_c"/>
    <property type="match status" value="1"/>
</dbReference>
<dbReference type="GO" id="GO:0005737">
    <property type="term" value="C:cytoplasm"/>
    <property type="evidence" value="ECO:0007669"/>
    <property type="project" value="InterPro"/>
</dbReference>
<dbReference type="SMART" id="SM01231">
    <property type="entry name" value="H-kinase_dim"/>
    <property type="match status" value="1"/>
</dbReference>
<feature type="domain" description="HPt" evidence="15">
    <location>
        <begin position="1"/>
        <end position="101"/>
    </location>
</feature>
<dbReference type="Pfam" id="PF02518">
    <property type="entry name" value="HATPase_c"/>
    <property type="match status" value="1"/>
</dbReference>
<feature type="compositionally biased region" description="Basic and acidic residues" evidence="12">
    <location>
        <begin position="258"/>
        <end position="275"/>
    </location>
</feature>
<accession>A0A1T4LFM4</accession>
<evidence type="ECO:0000256" key="5">
    <source>
        <dbReference type="ARBA" id="ARBA00022553"/>
    </source>
</evidence>
<evidence type="ECO:0000256" key="9">
    <source>
        <dbReference type="ARBA" id="ARBA00022840"/>
    </source>
</evidence>
<evidence type="ECO:0000259" key="15">
    <source>
        <dbReference type="PROSITE" id="PS50894"/>
    </source>
</evidence>
<name>A0A1T4LFM4_9FIRM</name>
<dbReference type="Pfam" id="PF02895">
    <property type="entry name" value="H-kinase_dim"/>
    <property type="match status" value="1"/>
</dbReference>
<evidence type="ECO:0000256" key="3">
    <source>
        <dbReference type="ARBA" id="ARBA00021495"/>
    </source>
</evidence>
<dbReference type="Proteomes" id="UP000196365">
    <property type="component" value="Unassembled WGS sequence"/>
</dbReference>
<dbReference type="CDD" id="cd00088">
    <property type="entry name" value="HPT"/>
    <property type="match status" value="1"/>
</dbReference>
<dbReference type="Gene3D" id="1.10.287.560">
    <property type="entry name" value="Histidine kinase CheA-like, homodimeric domain"/>
    <property type="match status" value="1"/>
</dbReference>
<dbReference type="InterPro" id="IPR002545">
    <property type="entry name" value="CheW-lke_dom"/>
</dbReference>
<feature type="domain" description="Histidine kinase" evidence="13">
    <location>
        <begin position="288"/>
        <end position="534"/>
    </location>
</feature>
<dbReference type="InterPro" id="IPR005467">
    <property type="entry name" value="His_kinase_dom"/>
</dbReference>
<dbReference type="Pfam" id="PF01584">
    <property type="entry name" value="CheW"/>
    <property type="match status" value="1"/>
</dbReference>
<evidence type="ECO:0000259" key="14">
    <source>
        <dbReference type="PROSITE" id="PS50851"/>
    </source>
</evidence>
<dbReference type="InterPro" id="IPR008207">
    <property type="entry name" value="Sig_transdc_His_kin_Hpt_dom"/>
</dbReference>
<dbReference type="PRINTS" id="PR00344">
    <property type="entry name" value="BCTRLSENSOR"/>
</dbReference>
<dbReference type="PANTHER" id="PTHR43395">
    <property type="entry name" value="SENSOR HISTIDINE KINASE CHEA"/>
    <property type="match status" value="1"/>
</dbReference>
<dbReference type="InterPro" id="IPR037052">
    <property type="entry name" value="CheA-like_P2_sf"/>
</dbReference>
<dbReference type="GO" id="GO:0000155">
    <property type="term" value="F:phosphorelay sensor kinase activity"/>
    <property type="evidence" value="ECO:0007669"/>
    <property type="project" value="InterPro"/>
</dbReference>
<dbReference type="Pfam" id="PF07194">
    <property type="entry name" value="P2"/>
    <property type="match status" value="1"/>
</dbReference>
<dbReference type="Gene3D" id="1.20.120.160">
    <property type="entry name" value="HPT domain"/>
    <property type="match status" value="1"/>
</dbReference>
<keyword evidence="4" id="KW-0145">Chemotaxis</keyword>
<dbReference type="GO" id="GO:0005524">
    <property type="term" value="F:ATP binding"/>
    <property type="evidence" value="ECO:0007669"/>
    <property type="project" value="UniProtKB-KW"/>
</dbReference>
<keyword evidence="8 16" id="KW-0418">Kinase</keyword>
<keyword evidence="9" id="KW-0067">ATP-binding</keyword>
<dbReference type="SUPFAM" id="SSF50341">
    <property type="entry name" value="CheW-like"/>
    <property type="match status" value="1"/>
</dbReference>
<feature type="modified residue" description="Phosphohistidine" evidence="11">
    <location>
        <position position="44"/>
    </location>
</feature>
<proteinExistence type="predicted"/>
<dbReference type="InterPro" id="IPR004358">
    <property type="entry name" value="Sig_transdc_His_kin-like_C"/>
</dbReference>
<comment type="catalytic activity">
    <reaction evidence="1">
        <text>ATP + protein L-histidine = ADP + protein N-phospho-L-histidine.</text>
        <dbReference type="EC" id="2.7.13.3"/>
    </reaction>
</comment>
<dbReference type="Gene3D" id="3.30.70.1110">
    <property type="entry name" value="Histidine kinase CheA-like, P2 response regulator-binding domain"/>
    <property type="match status" value="1"/>
</dbReference>
<protein>
    <recommendedName>
        <fullName evidence="3">Chemotaxis protein CheA</fullName>
        <ecNumber evidence="2">2.7.13.3</ecNumber>
    </recommendedName>
</protein>
<dbReference type="PROSITE" id="PS50851">
    <property type="entry name" value="CHEW"/>
    <property type="match status" value="1"/>
</dbReference>
<dbReference type="SUPFAM" id="SSF47226">
    <property type="entry name" value="Histidine-containing phosphotransfer domain, HPT domain"/>
    <property type="match status" value="1"/>
</dbReference>
<dbReference type="EC" id="2.7.13.3" evidence="2"/>
<dbReference type="CDD" id="cd00731">
    <property type="entry name" value="CheA_reg"/>
    <property type="match status" value="1"/>
</dbReference>
<dbReference type="PROSITE" id="PS50109">
    <property type="entry name" value="HIS_KIN"/>
    <property type="match status" value="1"/>
</dbReference>
<dbReference type="InterPro" id="IPR051315">
    <property type="entry name" value="Bact_Chemotaxis_CheA"/>
</dbReference>
<dbReference type="InterPro" id="IPR037006">
    <property type="entry name" value="CheA-like_homodim_sf"/>
</dbReference>
<evidence type="ECO:0000256" key="2">
    <source>
        <dbReference type="ARBA" id="ARBA00012438"/>
    </source>
</evidence>
<dbReference type="SMART" id="SM00260">
    <property type="entry name" value="CheW"/>
    <property type="match status" value="1"/>
</dbReference>
<organism evidence="16 17">
    <name type="scientific">Garciella nitratireducens DSM 15102</name>
    <dbReference type="NCBI Taxonomy" id="1121911"/>
    <lineage>
        <taxon>Bacteria</taxon>
        <taxon>Bacillati</taxon>
        <taxon>Bacillota</taxon>
        <taxon>Clostridia</taxon>
        <taxon>Eubacteriales</taxon>
        <taxon>Eubacteriaceae</taxon>
        <taxon>Garciella</taxon>
    </lineage>
</organism>
<keyword evidence="17" id="KW-1185">Reference proteome</keyword>
<gene>
    <name evidence="16" type="ORF">SAMN02745973_00937</name>
</gene>
<evidence type="ECO:0000256" key="8">
    <source>
        <dbReference type="ARBA" id="ARBA00022777"/>
    </source>
</evidence>
<evidence type="ECO:0000313" key="17">
    <source>
        <dbReference type="Proteomes" id="UP000196365"/>
    </source>
</evidence>
<dbReference type="InterPro" id="IPR004105">
    <property type="entry name" value="CheA-like_dim"/>
</dbReference>
<feature type="domain" description="CheW-like" evidence="14">
    <location>
        <begin position="536"/>
        <end position="663"/>
    </location>
</feature>
<dbReference type="InterPro" id="IPR010808">
    <property type="entry name" value="CheA_P2-bd"/>
</dbReference>
<dbReference type="Gene3D" id="2.30.30.40">
    <property type="entry name" value="SH3 Domains"/>
    <property type="match status" value="1"/>
</dbReference>
<evidence type="ECO:0000313" key="16">
    <source>
        <dbReference type="EMBL" id="SJZ53559.1"/>
    </source>
</evidence>
<dbReference type="InterPro" id="IPR036641">
    <property type="entry name" value="HPT_dom_sf"/>
</dbReference>
<feature type="region of interest" description="Disordered" evidence="12">
    <location>
        <begin position="258"/>
        <end position="284"/>
    </location>
</feature>
<evidence type="ECO:0000259" key="13">
    <source>
        <dbReference type="PROSITE" id="PS50109"/>
    </source>
</evidence>
<evidence type="ECO:0000256" key="1">
    <source>
        <dbReference type="ARBA" id="ARBA00000085"/>
    </source>
</evidence>
<dbReference type="CDD" id="cd16916">
    <property type="entry name" value="HATPase_CheA-like"/>
    <property type="match status" value="1"/>
</dbReference>
<dbReference type="FunFam" id="3.30.565.10:FF:000016">
    <property type="entry name" value="Chemotaxis protein CheA, putative"/>
    <property type="match status" value="1"/>
</dbReference>
<evidence type="ECO:0000256" key="11">
    <source>
        <dbReference type="PROSITE-ProRule" id="PRU00110"/>
    </source>
</evidence>
<evidence type="ECO:0000256" key="4">
    <source>
        <dbReference type="ARBA" id="ARBA00022500"/>
    </source>
</evidence>
<dbReference type="SUPFAM" id="SSF55052">
    <property type="entry name" value="CheY-binding domain of CheA"/>
    <property type="match status" value="1"/>
</dbReference>
<dbReference type="SMART" id="SM00073">
    <property type="entry name" value="HPT"/>
    <property type="match status" value="1"/>
</dbReference>
<dbReference type="Gene3D" id="3.30.565.10">
    <property type="entry name" value="Histidine kinase-like ATPase, C-terminal domain"/>
    <property type="match status" value="1"/>
</dbReference>
<keyword evidence="5 11" id="KW-0597">Phosphoprotein</keyword>
<dbReference type="PANTHER" id="PTHR43395:SF1">
    <property type="entry name" value="CHEMOTAXIS PROTEIN CHEA"/>
    <property type="match status" value="1"/>
</dbReference>
<dbReference type="InterPro" id="IPR036890">
    <property type="entry name" value="HATPase_C_sf"/>
</dbReference>
<dbReference type="AlphaFoldDB" id="A0A1T4LFM4"/>
<dbReference type="SUPFAM" id="SSF55874">
    <property type="entry name" value="ATPase domain of HSP90 chaperone/DNA topoisomerase II/histidine kinase"/>
    <property type="match status" value="1"/>
</dbReference>
<dbReference type="GO" id="GO:0006935">
    <property type="term" value="P:chemotaxis"/>
    <property type="evidence" value="ECO:0007669"/>
    <property type="project" value="UniProtKB-KW"/>
</dbReference>
<keyword evidence="7" id="KW-0547">Nucleotide-binding</keyword>
<reference evidence="16 17" key="1">
    <citation type="submission" date="2017-02" db="EMBL/GenBank/DDBJ databases">
        <authorList>
            <person name="Peterson S.W."/>
        </authorList>
    </citation>
    <scope>NUCLEOTIDE SEQUENCE [LARGE SCALE GENOMIC DNA]</scope>
    <source>
        <strain evidence="16 17">DSM 15102</strain>
    </source>
</reference>
<evidence type="ECO:0000256" key="7">
    <source>
        <dbReference type="ARBA" id="ARBA00022741"/>
    </source>
</evidence>
<evidence type="ECO:0000256" key="10">
    <source>
        <dbReference type="ARBA" id="ARBA00023012"/>
    </source>
</evidence>
<evidence type="ECO:0000256" key="6">
    <source>
        <dbReference type="ARBA" id="ARBA00022679"/>
    </source>
</evidence>
<evidence type="ECO:0000256" key="12">
    <source>
        <dbReference type="SAM" id="MobiDB-lite"/>
    </source>
</evidence>
<keyword evidence="10" id="KW-0902">Two-component regulatory system</keyword>
<dbReference type="InterPro" id="IPR036061">
    <property type="entry name" value="CheW-like_dom_sf"/>
</dbReference>